<accession>A0A418MCD5</accession>
<comment type="caution">
    <text evidence="1">The sequence shown here is derived from an EMBL/GenBank/DDBJ whole genome shotgun (WGS) entry which is preliminary data.</text>
</comment>
<dbReference type="Proteomes" id="UP000283523">
    <property type="component" value="Unassembled WGS sequence"/>
</dbReference>
<dbReference type="Gene3D" id="3.10.450.50">
    <property type="match status" value="1"/>
</dbReference>
<dbReference type="SUPFAM" id="SSF54427">
    <property type="entry name" value="NTF2-like"/>
    <property type="match status" value="1"/>
</dbReference>
<organism evidence="1 2">
    <name type="scientific">Fibrisoma montanum</name>
    <dbReference type="NCBI Taxonomy" id="2305895"/>
    <lineage>
        <taxon>Bacteria</taxon>
        <taxon>Pseudomonadati</taxon>
        <taxon>Bacteroidota</taxon>
        <taxon>Cytophagia</taxon>
        <taxon>Cytophagales</taxon>
        <taxon>Spirosomataceae</taxon>
        <taxon>Fibrisoma</taxon>
    </lineage>
</organism>
<name>A0A418MCD5_9BACT</name>
<dbReference type="InterPro" id="IPR032710">
    <property type="entry name" value="NTF2-like_dom_sf"/>
</dbReference>
<proteinExistence type="predicted"/>
<dbReference type="EMBL" id="QXED01000003">
    <property type="protein sequence ID" value="RIV24043.1"/>
    <property type="molecule type" value="Genomic_DNA"/>
</dbReference>
<reference evidence="1 2" key="1">
    <citation type="submission" date="2018-08" db="EMBL/GenBank/DDBJ databases">
        <title>Fibrisoma montanum sp. nov., isolated from Danxia mountain soil.</title>
        <authorList>
            <person name="Huang Y."/>
        </authorList>
    </citation>
    <scope>NUCLEOTIDE SEQUENCE [LARGE SCALE GENOMIC DNA]</scope>
    <source>
        <strain evidence="1 2">HYT19</strain>
    </source>
</reference>
<evidence type="ECO:0008006" key="3">
    <source>
        <dbReference type="Google" id="ProtNLM"/>
    </source>
</evidence>
<dbReference type="AlphaFoldDB" id="A0A418MCD5"/>
<evidence type="ECO:0000313" key="2">
    <source>
        <dbReference type="Proteomes" id="UP000283523"/>
    </source>
</evidence>
<sequence>MTGKAVKYQRGLDLLANITAVRELSNKGFIVAGDRTFTTWQVDFDHVNWGTVKGTEVAIQDWQDGKIIRERIVL</sequence>
<evidence type="ECO:0000313" key="1">
    <source>
        <dbReference type="EMBL" id="RIV24043.1"/>
    </source>
</evidence>
<protein>
    <recommendedName>
        <fullName evidence="3">Nuclear transport factor 2 family protein</fullName>
    </recommendedName>
</protein>
<gene>
    <name evidence="1" type="ORF">DYU11_13855</name>
</gene>
<keyword evidence="2" id="KW-1185">Reference proteome</keyword>